<name>Q2SC18_HAHCH</name>
<dbReference type="Proteomes" id="UP000000238">
    <property type="component" value="Chromosome"/>
</dbReference>
<dbReference type="HOGENOM" id="CLU_3403838_0_0_6"/>
<proteinExistence type="predicted"/>
<sequence>MGPVIPAAGFLMRVAAGISGKLRGFAYVIS</sequence>
<evidence type="ECO:0000313" key="2">
    <source>
        <dbReference type="Proteomes" id="UP000000238"/>
    </source>
</evidence>
<reference evidence="1 2" key="1">
    <citation type="journal article" date="2005" name="Nucleic Acids Res.">
        <title>Genomic blueprint of Hahella chejuensis, a marine microbe producing an algicidal agent.</title>
        <authorList>
            <person name="Jeong H."/>
            <person name="Yim J.H."/>
            <person name="Lee C."/>
            <person name="Choi S.-H."/>
            <person name="Park Y.K."/>
            <person name="Yoon S.H."/>
            <person name="Hur C.-G."/>
            <person name="Kang H.-Y."/>
            <person name="Kim D."/>
            <person name="Lee H.H."/>
            <person name="Park K.H."/>
            <person name="Park S.-H."/>
            <person name="Park H.-S."/>
            <person name="Lee H.K."/>
            <person name="Oh T.K."/>
            <person name="Kim J.F."/>
        </authorList>
    </citation>
    <scope>NUCLEOTIDE SEQUENCE [LARGE SCALE GENOMIC DNA]</scope>
    <source>
        <strain evidence="1 2">KCTC 2396</strain>
    </source>
</reference>
<protein>
    <submittedName>
        <fullName evidence="1">Uncharacterized protein</fullName>
    </submittedName>
</protein>
<dbReference type="AlphaFoldDB" id="Q2SC18"/>
<dbReference type="EMBL" id="CP000155">
    <property type="protein sequence ID" value="ABC31806.1"/>
    <property type="molecule type" value="Genomic_DNA"/>
</dbReference>
<dbReference type="KEGG" id="hch:HCH_05126"/>
<evidence type="ECO:0000313" key="1">
    <source>
        <dbReference type="EMBL" id="ABC31806.1"/>
    </source>
</evidence>
<gene>
    <name evidence="1" type="ordered locus">HCH_05126</name>
</gene>
<organism evidence="1 2">
    <name type="scientific">Hahella chejuensis (strain KCTC 2396)</name>
    <dbReference type="NCBI Taxonomy" id="349521"/>
    <lineage>
        <taxon>Bacteria</taxon>
        <taxon>Pseudomonadati</taxon>
        <taxon>Pseudomonadota</taxon>
        <taxon>Gammaproteobacteria</taxon>
        <taxon>Oceanospirillales</taxon>
        <taxon>Hahellaceae</taxon>
        <taxon>Hahella</taxon>
    </lineage>
</organism>
<accession>Q2SC18</accession>
<keyword evidence="2" id="KW-1185">Reference proteome</keyword>